<evidence type="ECO:0000259" key="15">
    <source>
        <dbReference type="PROSITE" id="PS51456"/>
    </source>
</evidence>
<feature type="binding site" evidence="13">
    <location>
        <begin position="177"/>
        <end position="184"/>
    </location>
    <ligand>
        <name>ATP</name>
        <dbReference type="ChEBI" id="CHEBI:30616"/>
    </ligand>
</feature>
<dbReference type="EMBL" id="JAULJE010000011">
    <property type="protein sequence ID" value="KAK1337423.1"/>
    <property type="molecule type" value="Genomic_DNA"/>
</dbReference>
<dbReference type="PRINTS" id="PR00193">
    <property type="entry name" value="MYOSINHEAVY"/>
</dbReference>
<comment type="subcellular location">
    <subcellularLocation>
        <location evidence="1">Cytoplasm</location>
        <location evidence="1">Myofibril</location>
    </subcellularLocation>
</comment>
<evidence type="ECO:0000256" key="4">
    <source>
        <dbReference type="ARBA" id="ARBA00022490"/>
    </source>
</evidence>
<evidence type="ECO:0000256" key="3">
    <source>
        <dbReference type="ARBA" id="ARBA00022433"/>
    </source>
</evidence>
<dbReference type="GO" id="GO:0007015">
    <property type="term" value="P:actin filament organization"/>
    <property type="evidence" value="ECO:0007669"/>
    <property type="project" value="TreeGrafter"/>
</dbReference>
<evidence type="ECO:0000313" key="17">
    <source>
        <dbReference type="EMBL" id="KAK1337423.1"/>
    </source>
</evidence>
<dbReference type="GO" id="GO:0016459">
    <property type="term" value="C:myosin complex"/>
    <property type="evidence" value="ECO:0007669"/>
    <property type="project" value="UniProtKB-KW"/>
</dbReference>
<evidence type="ECO:0000256" key="5">
    <source>
        <dbReference type="ARBA" id="ARBA00022741"/>
    </source>
</evidence>
<dbReference type="GO" id="GO:0005524">
    <property type="term" value="F:ATP binding"/>
    <property type="evidence" value="ECO:0007669"/>
    <property type="project" value="UniProtKB-UniRule"/>
</dbReference>
<dbReference type="Pfam" id="PF02736">
    <property type="entry name" value="Myosin_N"/>
    <property type="match status" value="1"/>
</dbReference>
<keyword evidence="7" id="KW-0112">Calmodulin-binding</keyword>
<gene>
    <name evidence="17" type="ORF">QTO34_002049</name>
</gene>
<accession>A0AA40LMY6</accession>
<dbReference type="PROSITE" id="PS51456">
    <property type="entry name" value="MYOSIN_MOTOR"/>
    <property type="match status" value="1"/>
</dbReference>
<dbReference type="SUPFAM" id="SSF90257">
    <property type="entry name" value="Myosin rod fragments"/>
    <property type="match status" value="1"/>
</dbReference>
<dbReference type="PROSITE" id="PS51844">
    <property type="entry name" value="SH3_LIKE"/>
    <property type="match status" value="1"/>
</dbReference>
<evidence type="ECO:0000256" key="1">
    <source>
        <dbReference type="ARBA" id="ARBA00004657"/>
    </source>
</evidence>
<dbReference type="SUPFAM" id="SSF52540">
    <property type="entry name" value="P-loop containing nucleoside triphosphate hydrolases"/>
    <property type="match status" value="1"/>
</dbReference>
<organism evidence="17 18">
    <name type="scientific">Cnephaeus nilssonii</name>
    <name type="common">Northern bat</name>
    <name type="synonym">Eptesicus nilssonii</name>
    <dbReference type="NCBI Taxonomy" id="3371016"/>
    <lineage>
        <taxon>Eukaryota</taxon>
        <taxon>Metazoa</taxon>
        <taxon>Chordata</taxon>
        <taxon>Craniata</taxon>
        <taxon>Vertebrata</taxon>
        <taxon>Euteleostomi</taxon>
        <taxon>Mammalia</taxon>
        <taxon>Eutheria</taxon>
        <taxon>Laurasiatheria</taxon>
        <taxon>Chiroptera</taxon>
        <taxon>Yangochiroptera</taxon>
        <taxon>Vespertilionidae</taxon>
        <taxon>Cnephaeus</taxon>
    </lineage>
</organism>
<feature type="domain" description="Myosin N-terminal SH3-like" evidence="16">
    <location>
        <begin position="30"/>
        <end position="80"/>
    </location>
</feature>
<dbReference type="Gene3D" id="1.20.58.530">
    <property type="match status" value="1"/>
</dbReference>
<reference evidence="17" key="1">
    <citation type="submission" date="2023-06" db="EMBL/GenBank/DDBJ databases">
        <title>Reference genome for the Northern bat (Eptesicus nilssonii), a most northern bat species.</title>
        <authorList>
            <person name="Laine V.N."/>
            <person name="Pulliainen A.T."/>
            <person name="Lilley T.M."/>
        </authorList>
    </citation>
    <scope>NUCLEOTIDE SEQUENCE</scope>
    <source>
        <strain evidence="17">BLF_Eptnil</strain>
        <tissue evidence="17">Kidney</tissue>
    </source>
</reference>
<dbReference type="PROSITE" id="PS50096">
    <property type="entry name" value="IQ"/>
    <property type="match status" value="1"/>
</dbReference>
<dbReference type="Gene3D" id="1.20.5.4820">
    <property type="match status" value="1"/>
</dbReference>
<dbReference type="FunFam" id="1.10.10.820:FF:000001">
    <property type="entry name" value="Myosin heavy chain"/>
    <property type="match status" value="1"/>
</dbReference>
<dbReference type="SMART" id="SM00242">
    <property type="entry name" value="MYSc"/>
    <property type="match status" value="1"/>
</dbReference>
<dbReference type="InterPro" id="IPR027417">
    <property type="entry name" value="P-loop_NTPase"/>
</dbReference>
<dbReference type="InterPro" id="IPR004009">
    <property type="entry name" value="SH3_Myosin"/>
</dbReference>
<dbReference type="GO" id="GO:0000146">
    <property type="term" value="F:microfilament motor activity"/>
    <property type="evidence" value="ECO:0007669"/>
    <property type="project" value="TreeGrafter"/>
</dbReference>
<dbReference type="FunFam" id="1.20.5.4820:FF:000001">
    <property type="entry name" value="Myosin heavy chain"/>
    <property type="match status" value="1"/>
</dbReference>
<evidence type="ECO:0000256" key="12">
    <source>
        <dbReference type="ARBA" id="ARBA00023203"/>
    </source>
</evidence>
<dbReference type="PANTHER" id="PTHR13140:SF857">
    <property type="entry name" value="MYOSIN-11"/>
    <property type="match status" value="1"/>
</dbReference>
<keyword evidence="3" id="KW-0787">Thick filament</keyword>
<evidence type="ECO:0000256" key="10">
    <source>
        <dbReference type="ARBA" id="ARBA00023175"/>
    </source>
</evidence>
<keyword evidence="8 14" id="KW-0175">Coiled coil</keyword>
<keyword evidence="9 13" id="KW-0518">Myosin</keyword>
<sequence>MMDVSELGESARYLRQGYPEMMKVHTVAWDGKKRVWVPDEQDAYVEAEVKSEATGGRVNVETKDQKMLMVREAELQPMNPPRFDLLEDMAMMTHLNEASVLHNLRQRYARWMIYTYSGLFCVTINPYKWLPVYTPSVVAAYKGKRRSEAPPHIYAVADNAYNDMLRNRENQSMLITGESGAGKTVNTKRVIQYFAIVAALGDGPGKKAQFLATKTGVEVSGMGCYPGQRLLWVPASEHASPHQGTLEDQIIEANPAMEAFGNAKTLRNDNSSRFGKFIRIHFGPSGKLASSDIDSYLLEKSRVIFQLPGERGYHVYYQILSGKKPELQDMLLLSVNPYDYHFCSQGVITVDNMDDGEELMATDHAMDILGFSVDEKCACYKIVGALLHFGNMKFKQKQREEQAEADGTESADKAAYLMGVNSGDLLKGLLHPRVRVGNEYVTKGQSVEQVSCSQTRADPGQLGRVLPLPGPSPASPQLQVVFAVGALAKATYDRLFRWLVSRINQTLDTKLPRQFFIGVLDIAGFEIFEFNSFEQLCINFTNEKLQQFFNQHMFVLEQEEYKREGIDWVFIDFGLDLQPCIDLIEKPLGILSILEEECMFPKASDASFRAKLYDNHAGKSPNFQQPRPDKKRKYQAHFEVVHYAGVVPYSIVGWLEKNKDPLNETVVPIFQKSQNKLLATLYENYAGSCSTEPPKSGVKEKRKKAASFQTVSQLHKENLNKLMTNLRATQPHFVRCIVPNENKTPGVMDAFLVLHQLRCNGVLEGIRICRQGFPNRLLYADFRQRYRILNPSAIPDDTFMDSRKATEKLLGSLDIDHTQYQFGHTKVFFKAGLLGILEELRDQRLAKVLTLLQARGRGRLMRLEYQRLLGGRDALFTIQWNIRAFNAVKNWSWMKLFFKMKPLLRSAQAEEELAALRAELRGLRGALATAEAKRQELEETHVSITQEKNDLALQLQAEQDNLADAEERCHLLIKSKVQLEGKVKELRSG</sequence>
<keyword evidence="18" id="KW-1185">Reference proteome</keyword>
<dbReference type="Gene3D" id="2.30.30.360">
    <property type="entry name" value="Myosin S1 fragment, N-terminal"/>
    <property type="match status" value="1"/>
</dbReference>
<dbReference type="GO" id="GO:0030016">
    <property type="term" value="C:myofibril"/>
    <property type="evidence" value="ECO:0007669"/>
    <property type="project" value="UniProtKB-SubCell"/>
</dbReference>
<dbReference type="Pfam" id="PF00063">
    <property type="entry name" value="Myosin_head"/>
    <property type="match status" value="2"/>
</dbReference>
<keyword evidence="6 13" id="KW-0067">ATP-binding</keyword>
<dbReference type="InterPro" id="IPR008989">
    <property type="entry name" value="Myosin_S1_N"/>
</dbReference>
<evidence type="ECO:0000256" key="7">
    <source>
        <dbReference type="ARBA" id="ARBA00022860"/>
    </source>
</evidence>
<evidence type="ECO:0000256" key="14">
    <source>
        <dbReference type="SAM" id="Coils"/>
    </source>
</evidence>
<dbReference type="CDD" id="cd14927">
    <property type="entry name" value="MYSc_Myh7b"/>
    <property type="match status" value="1"/>
</dbReference>
<keyword evidence="10 13" id="KW-0505">Motor protein</keyword>
<dbReference type="Gene3D" id="1.20.5.340">
    <property type="match status" value="1"/>
</dbReference>
<dbReference type="InterPro" id="IPR036961">
    <property type="entry name" value="Kinesin_motor_dom_sf"/>
</dbReference>
<dbReference type="GO" id="GO:0016020">
    <property type="term" value="C:membrane"/>
    <property type="evidence" value="ECO:0007669"/>
    <property type="project" value="TreeGrafter"/>
</dbReference>
<dbReference type="FunFam" id="1.20.58.530:FF:000001">
    <property type="entry name" value="Myosin heavy chain"/>
    <property type="match status" value="1"/>
</dbReference>
<dbReference type="FunFam" id="1.20.120.720:FF:000001">
    <property type="entry name" value="Myosin heavy chain, muscle"/>
    <property type="match status" value="1"/>
</dbReference>
<evidence type="ECO:0000256" key="13">
    <source>
        <dbReference type="PROSITE-ProRule" id="PRU00782"/>
    </source>
</evidence>
<evidence type="ECO:0000256" key="8">
    <source>
        <dbReference type="ARBA" id="ARBA00023054"/>
    </source>
</evidence>
<dbReference type="GO" id="GO:0051015">
    <property type="term" value="F:actin filament binding"/>
    <property type="evidence" value="ECO:0007669"/>
    <property type="project" value="InterPro"/>
</dbReference>
<dbReference type="FunFam" id="2.30.30.360:FF:000001">
    <property type="entry name" value="Myosin heavy chain"/>
    <property type="match status" value="1"/>
</dbReference>
<dbReference type="InterPro" id="IPR001609">
    <property type="entry name" value="Myosin_head_motor_dom-like"/>
</dbReference>
<evidence type="ECO:0000256" key="6">
    <source>
        <dbReference type="ARBA" id="ARBA00022840"/>
    </source>
</evidence>
<feature type="coiled-coil region" evidence="14">
    <location>
        <begin position="906"/>
        <end position="975"/>
    </location>
</feature>
<dbReference type="FunFam" id="3.40.850.10:FF:000101">
    <property type="entry name" value="Slow myosin heavy chain 2"/>
    <property type="match status" value="1"/>
</dbReference>
<dbReference type="Gene3D" id="1.10.10.820">
    <property type="match status" value="1"/>
</dbReference>
<dbReference type="GO" id="GO:0032982">
    <property type="term" value="C:myosin filament"/>
    <property type="evidence" value="ECO:0007669"/>
    <property type="project" value="UniProtKB-KW"/>
</dbReference>
<proteinExistence type="inferred from homology"/>
<dbReference type="Gene3D" id="1.20.120.720">
    <property type="entry name" value="Myosin VI head, motor domain, U50 subdomain"/>
    <property type="match status" value="1"/>
</dbReference>
<comment type="similarity">
    <text evidence="2 13">Belongs to the TRAFAC class myosin-kinesin ATPase superfamily. Myosin family.</text>
</comment>
<protein>
    <recommendedName>
        <fullName evidence="19">Myosin heavy chain 7B</fullName>
    </recommendedName>
</protein>
<feature type="region of interest" description="Actin-binding" evidence="13">
    <location>
        <begin position="719"/>
        <end position="741"/>
    </location>
</feature>
<keyword evidence="12 13" id="KW-0009">Actin-binding</keyword>
<dbReference type="GO" id="GO:0005516">
    <property type="term" value="F:calmodulin binding"/>
    <property type="evidence" value="ECO:0007669"/>
    <property type="project" value="UniProtKB-KW"/>
</dbReference>
<name>A0AA40LMY6_CNENI</name>
<evidence type="ECO:0000313" key="18">
    <source>
        <dbReference type="Proteomes" id="UP001177744"/>
    </source>
</evidence>
<keyword evidence="11" id="KW-0514">Muscle protein</keyword>
<evidence type="ECO:0000256" key="11">
    <source>
        <dbReference type="ARBA" id="ARBA00023179"/>
    </source>
</evidence>
<evidence type="ECO:0000256" key="9">
    <source>
        <dbReference type="ARBA" id="ARBA00023123"/>
    </source>
</evidence>
<dbReference type="Gene3D" id="3.40.850.10">
    <property type="entry name" value="Kinesin motor domain"/>
    <property type="match status" value="1"/>
</dbReference>
<feature type="domain" description="Myosin motor" evidence="15">
    <location>
        <begin position="84"/>
        <end position="842"/>
    </location>
</feature>
<dbReference type="AlphaFoldDB" id="A0AA40LMY6"/>
<keyword evidence="4" id="KW-0963">Cytoplasm</keyword>
<evidence type="ECO:0000256" key="2">
    <source>
        <dbReference type="ARBA" id="ARBA00008314"/>
    </source>
</evidence>
<comment type="caution">
    <text evidence="17">The sequence shown here is derived from an EMBL/GenBank/DDBJ whole genome shotgun (WGS) entry which is preliminary data.</text>
</comment>
<keyword evidence="5 13" id="KW-0547">Nucleotide-binding</keyword>
<evidence type="ECO:0008006" key="19">
    <source>
        <dbReference type="Google" id="ProtNLM"/>
    </source>
</evidence>
<evidence type="ECO:0000259" key="16">
    <source>
        <dbReference type="PROSITE" id="PS51844"/>
    </source>
</evidence>
<dbReference type="PANTHER" id="PTHR13140">
    <property type="entry name" value="MYOSIN"/>
    <property type="match status" value="1"/>
</dbReference>
<dbReference type="Proteomes" id="UP001177744">
    <property type="component" value="Unassembled WGS sequence"/>
</dbReference>